<name>A0A2S9WRG9_9FLAO</name>
<dbReference type="AlphaFoldDB" id="A0A2S9WRG9"/>
<dbReference type="InterPro" id="IPR021255">
    <property type="entry name" value="DUF2807"/>
</dbReference>
<evidence type="ECO:0000259" key="1">
    <source>
        <dbReference type="Pfam" id="PF10988"/>
    </source>
</evidence>
<dbReference type="Proteomes" id="UP000239532">
    <property type="component" value="Unassembled WGS sequence"/>
</dbReference>
<protein>
    <recommendedName>
        <fullName evidence="1">Putative auto-transporter adhesin head GIN domain-containing protein</fullName>
    </recommendedName>
</protein>
<evidence type="ECO:0000313" key="2">
    <source>
        <dbReference type="EMBL" id="PRP66088.1"/>
    </source>
</evidence>
<dbReference type="Pfam" id="PF10988">
    <property type="entry name" value="DUF2807"/>
    <property type="match status" value="1"/>
</dbReference>
<feature type="domain" description="Putative auto-transporter adhesin head GIN" evidence="1">
    <location>
        <begin position="51"/>
        <end position="160"/>
    </location>
</feature>
<dbReference type="OrthoDB" id="1419485at2"/>
<accession>A0A2S9WRG9</accession>
<dbReference type="Gene3D" id="2.160.20.120">
    <property type="match status" value="1"/>
</dbReference>
<reference evidence="2 3" key="1">
    <citation type="submission" date="2016-11" db="EMBL/GenBank/DDBJ databases">
        <title>Trade-off between light-utilization and light-protection in marine flavobacteria.</title>
        <authorList>
            <person name="Kumagai Y."/>
        </authorList>
    </citation>
    <scope>NUCLEOTIDE SEQUENCE [LARGE SCALE GENOMIC DNA]</scope>
    <source>
        <strain evidence="2 3">JCM 17109</strain>
    </source>
</reference>
<keyword evidence="3" id="KW-1185">Reference proteome</keyword>
<proteinExistence type="predicted"/>
<comment type="caution">
    <text evidence="2">The sequence shown here is derived from an EMBL/GenBank/DDBJ whole genome shotgun (WGS) entry which is preliminary data.</text>
</comment>
<dbReference type="EMBL" id="MQUC01000003">
    <property type="protein sequence ID" value="PRP66088.1"/>
    <property type="molecule type" value="Genomic_DNA"/>
</dbReference>
<gene>
    <name evidence="2" type="ORF">BST86_02795</name>
</gene>
<sequence>MERFLVILNLKPKEMKNLLVASMLLLSFAFAKAQKIKGNRDVTTQIITVEPFQEIRIGEELEVTLSEGVTPKVDVKADSNLHQYIDVSVIGGVLTIKTTADIRRNKELKINIVYTPELRTITVFEDAQLSTTTNFRLEMLQINVKDKARVYFTGRVNELIFNGMADSKSECNLGGGSAQLNLNGNSDTEALLKYDEINFLMTDKATARIEGDAKTASMVLEGRADLVAEKLDLKDLKLSITRNAEASVNVNKDFELKASGNAQIELYNNPKINMAEFTDRAVLMKK</sequence>
<evidence type="ECO:0000313" key="3">
    <source>
        <dbReference type="Proteomes" id="UP000239532"/>
    </source>
</evidence>
<organism evidence="2 3">
    <name type="scientific">Nonlabens agnitus</name>
    <dbReference type="NCBI Taxonomy" id="870484"/>
    <lineage>
        <taxon>Bacteria</taxon>
        <taxon>Pseudomonadati</taxon>
        <taxon>Bacteroidota</taxon>
        <taxon>Flavobacteriia</taxon>
        <taxon>Flavobacteriales</taxon>
        <taxon>Flavobacteriaceae</taxon>
        <taxon>Nonlabens</taxon>
    </lineage>
</organism>